<dbReference type="CDD" id="cd05403">
    <property type="entry name" value="NT_KNTase_like"/>
    <property type="match status" value="1"/>
</dbReference>
<protein>
    <submittedName>
        <fullName evidence="2">Polymerase beta domain protein region protein</fullName>
    </submittedName>
</protein>
<sequence>MGEKQIERVLKIFARRIKEKFDPEEILLFGSYAGGKAGDYSDVDLVVIAEKFSSIPEEKRLDVLYDITSDLYPDFHVFGYTRDEFEKASKLTILEEVKQNGISLLP</sequence>
<dbReference type="Gene3D" id="3.30.460.10">
    <property type="entry name" value="Beta Polymerase, domain 2"/>
    <property type="match status" value="1"/>
</dbReference>
<proteinExistence type="predicted"/>
<dbReference type="InterPro" id="IPR043519">
    <property type="entry name" value="NT_sf"/>
</dbReference>
<reference evidence="2 3" key="1">
    <citation type="journal article" date="2015" name="Nature">
        <title>rRNA introns, odd ribosomes, and small enigmatic genomes across a large radiation of phyla.</title>
        <authorList>
            <person name="Brown C.T."/>
            <person name="Hug L.A."/>
            <person name="Thomas B.C."/>
            <person name="Sharon I."/>
            <person name="Castelle C.J."/>
            <person name="Singh A."/>
            <person name="Wilkins M.J."/>
            <person name="Williams K.H."/>
            <person name="Banfield J.F."/>
        </authorList>
    </citation>
    <scope>NUCLEOTIDE SEQUENCE [LARGE SCALE GENOMIC DNA]</scope>
</reference>
<dbReference type="PANTHER" id="PTHR43449:SF1">
    <property type="entry name" value="POLYMERASE BETA NUCLEOTIDYLTRANSFERASE DOMAIN-CONTAINING PROTEIN"/>
    <property type="match status" value="1"/>
</dbReference>
<dbReference type="Pfam" id="PF01909">
    <property type="entry name" value="NTP_transf_2"/>
    <property type="match status" value="1"/>
</dbReference>
<dbReference type="Proteomes" id="UP000034539">
    <property type="component" value="Unassembled WGS sequence"/>
</dbReference>
<gene>
    <name evidence="2" type="ORF">UT63_C0053G0007</name>
</gene>
<feature type="domain" description="Polymerase nucleotidyl transferase" evidence="1">
    <location>
        <begin position="11"/>
        <end position="95"/>
    </location>
</feature>
<comment type="caution">
    <text evidence="2">The sequence shown here is derived from an EMBL/GenBank/DDBJ whole genome shotgun (WGS) entry which is preliminary data.</text>
</comment>
<organism evidence="2 3">
    <name type="scientific">Candidatus Gottesmanbacteria bacterium GW2011_GWC2_39_8</name>
    <dbReference type="NCBI Taxonomy" id="1618450"/>
    <lineage>
        <taxon>Bacteria</taxon>
        <taxon>Candidatus Gottesmaniibacteriota</taxon>
    </lineage>
</organism>
<evidence type="ECO:0000259" key="1">
    <source>
        <dbReference type="Pfam" id="PF01909"/>
    </source>
</evidence>
<dbReference type="InterPro" id="IPR002934">
    <property type="entry name" value="Polymerase_NTP_transf_dom"/>
</dbReference>
<dbReference type="AlphaFoldDB" id="A0A0G0Q3V0"/>
<name>A0A0G0Q3V0_9BACT</name>
<dbReference type="EMBL" id="LBXN01000053">
    <property type="protein sequence ID" value="KKR32056.1"/>
    <property type="molecule type" value="Genomic_DNA"/>
</dbReference>
<dbReference type="GO" id="GO:0016779">
    <property type="term" value="F:nucleotidyltransferase activity"/>
    <property type="evidence" value="ECO:0007669"/>
    <property type="project" value="InterPro"/>
</dbReference>
<accession>A0A0G0Q3V0</accession>
<evidence type="ECO:0000313" key="3">
    <source>
        <dbReference type="Proteomes" id="UP000034539"/>
    </source>
</evidence>
<dbReference type="SUPFAM" id="SSF81301">
    <property type="entry name" value="Nucleotidyltransferase"/>
    <property type="match status" value="1"/>
</dbReference>
<evidence type="ECO:0000313" key="2">
    <source>
        <dbReference type="EMBL" id="KKR32056.1"/>
    </source>
</evidence>
<dbReference type="PANTHER" id="PTHR43449">
    <property type="entry name" value="NUCLEOTIDYLTRANSFERASE"/>
    <property type="match status" value="1"/>
</dbReference>